<dbReference type="PANTHER" id="PTHR11705">
    <property type="entry name" value="PROTEASE FAMILY M14 CARBOXYPEPTIDASE A,B"/>
    <property type="match status" value="1"/>
</dbReference>
<dbReference type="AlphaFoldDB" id="A0A173TWP3"/>
<evidence type="ECO:0000256" key="7">
    <source>
        <dbReference type="PROSITE-ProRule" id="PRU01379"/>
    </source>
</evidence>
<feature type="chain" id="PRO_5038292985" evidence="8">
    <location>
        <begin position="26"/>
        <end position="337"/>
    </location>
</feature>
<dbReference type="Proteomes" id="UP000095390">
    <property type="component" value="Unassembled WGS sequence"/>
</dbReference>
<feature type="active site" description="Proton donor/acceptor" evidence="7">
    <location>
        <position position="305"/>
    </location>
</feature>
<dbReference type="Proteomes" id="UP000095679">
    <property type="component" value="Unassembled WGS sequence"/>
</dbReference>
<evidence type="ECO:0000256" key="6">
    <source>
        <dbReference type="ARBA" id="ARBA00023049"/>
    </source>
</evidence>
<sequence length="337" mass="37825">MKKSNIKRILSGVFAMLMVCCIAFTTQGLTVNAAIVSGGKKNYSYKELKTDLKQLQKKYRDHCQVNVIGKTADKRNLYEVVIGNPNAKKHLLVIGNLHAREHMTVQLCMKQIEYYLNNYNKKINGKKVSATLNKVAIHYVPSCNPDGTAISQKGFNAIRNKSLRNGLRRMGGSSSKWKANARGVDLNRNWKVAFKKAGKKGSSGYRGPKAASEKEVQALVKWVNRIERRGKIAGVVSYHSTGSILYGRCASRATKKVRNITTRMYKLAKSLTRYHLMPTESISVARGCSREYFLYKRNIPCITIEVGVGAAPLSGREFNSIWNKNKNVVIREAQLFD</sequence>
<evidence type="ECO:0000313" key="17">
    <source>
        <dbReference type="Proteomes" id="UP000286561"/>
    </source>
</evidence>
<evidence type="ECO:0000256" key="4">
    <source>
        <dbReference type="ARBA" id="ARBA00022801"/>
    </source>
</evidence>
<dbReference type="GO" id="GO:0008270">
    <property type="term" value="F:zinc ion binding"/>
    <property type="evidence" value="ECO:0007669"/>
    <property type="project" value="InterPro"/>
</dbReference>
<dbReference type="GeneID" id="75047123"/>
<evidence type="ECO:0000256" key="5">
    <source>
        <dbReference type="ARBA" id="ARBA00022833"/>
    </source>
</evidence>
<evidence type="ECO:0000313" key="11">
    <source>
        <dbReference type="EMBL" id="CUP22855.1"/>
    </source>
</evidence>
<dbReference type="Proteomes" id="UP000283497">
    <property type="component" value="Unassembled WGS sequence"/>
</dbReference>
<dbReference type="PANTHER" id="PTHR11705:SF143">
    <property type="entry name" value="SLL0236 PROTEIN"/>
    <property type="match status" value="1"/>
</dbReference>
<comment type="similarity">
    <text evidence="2 7">Belongs to the peptidase M14 family.</text>
</comment>
<dbReference type="Gene3D" id="3.40.630.10">
    <property type="entry name" value="Zn peptidases"/>
    <property type="match status" value="1"/>
</dbReference>
<dbReference type="EMBL" id="CYYC01000024">
    <property type="protein sequence ID" value="CUN06546.1"/>
    <property type="molecule type" value="Genomic_DNA"/>
</dbReference>
<organism evidence="10 14">
    <name type="scientific">Anaerobutyricum hallii</name>
    <dbReference type="NCBI Taxonomy" id="39488"/>
    <lineage>
        <taxon>Bacteria</taxon>
        <taxon>Bacillati</taxon>
        <taxon>Bacillota</taxon>
        <taxon>Clostridia</taxon>
        <taxon>Lachnospirales</taxon>
        <taxon>Lachnospiraceae</taxon>
        <taxon>Anaerobutyricum</taxon>
    </lineage>
</organism>
<name>A0A173TWP3_9FIRM</name>
<evidence type="ECO:0000256" key="2">
    <source>
        <dbReference type="ARBA" id="ARBA00005988"/>
    </source>
</evidence>
<evidence type="ECO:0000313" key="14">
    <source>
        <dbReference type="Proteomes" id="UP000095390"/>
    </source>
</evidence>
<dbReference type="OrthoDB" id="9811296at2"/>
<evidence type="ECO:0000313" key="12">
    <source>
        <dbReference type="EMBL" id="RGZ76521.1"/>
    </source>
</evidence>
<proteinExistence type="inferred from homology"/>
<keyword evidence="8" id="KW-0732">Signal</keyword>
<dbReference type="EMBL" id="QSEP01000188">
    <property type="protein sequence ID" value="RGZ76521.1"/>
    <property type="molecule type" value="Genomic_DNA"/>
</dbReference>
<dbReference type="EMBL" id="QRNJ01000102">
    <property type="protein sequence ID" value="RHK32826.1"/>
    <property type="molecule type" value="Genomic_DNA"/>
</dbReference>
<dbReference type="Pfam" id="PF00246">
    <property type="entry name" value="Peptidase_M14"/>
    <property type="match status" value="1"/>
</dbReference>
<evidence type="ECO:0000256" key="8">
    <source>
        <dbReference type="SAM" id="SignalP"/>
    </source>
</evidence>
<dbReference type="RefSeq" id="WP_005349512.1">
    <property type="nucleotide sequence ID" value="NZ_BLYK01000159.1"/>
</dbReference>
<gene>
    <name evidence="13" type="ORF">DW068_16275</name>
    <name evidence="12" type="ORF">DW972_15105</name>
    <name evidence="11" type="ORF">ERS852450_03290</name>
    <name evidence="10" type="ORF">ERS852578_01962</name>
</gene>
<dbReference type="GO" id="GO:0005615">
    <property type="term" value="C:extracellular space"/>
    <property type="evidence" value="ECO:0007669"/>
    <property type="project" value="TreeGrafter"/>
</dbReference>
<accession>A0A173TWP3</accession>
<evidence type="ECO:0000313" key="16">
    <source>
        <dbReference type="Proteomes" id="UP000283497"/>
    </source>
</evidence>
<dbReference type="PROSITE" id="PS52035">
    <property type="entry name" value="PEPTIDASE_M14"/>
    <property type="match status" value="1"/>
</dbReference>
<keyword evidence="5" id="KW-0862">Zinc</keyword>
<evidence type="ECO:0000256" key="3">
    <source>
        <dbReference type="ARBA" id="ARBA00022670"/>
    </source>
</evidence>
<dbReference type="SMART" id="SM00631">
    <property type="entry name" value="Zn_pept"/>
    <property type="match status" value="1"/>
</dbReference>
<protein>
    <submittedName>
        <fullName evidence="10">Gamma-D-glutamyl-L-diamino acid endopeptidase 1</fullName>
        <ecNumber evidence="10">3.4.19.11</ecNumber>
    </submittedName>
</protein>
<dbReference type="GO" id="GO:0006508">
    <property type="term" value="P:proteolysis"/>
    <property type="evidence" value="ECO:0007669"/>
    <property type="project" value="UniProtKB-KW"/>
</dbReference>
<keyword evidence="4 10" id="KW-0378">Hydrolase</keyword>
<dbReference type="GO" id="GO:0004181">
    <property type="term" value="F:metallocarboxypeptidase activity"/>
    <property type="evidence" value="ECO:0007669"/>
    <property type="project" value="InterPro"/>
</dbReference>
<dbReference type="Proteomes" id="UP000286561">
    <property type="component" value="Unassembled WGS sequence"/>
</dbReference>
<evidence type="ECO:0000313" key="15">
    <source>
        <dbReference type="Proteomes" id="UP000095679"/>
    </source>
</evidence>
<feature type="domain" description="Peptidase M14" evidence="9">
    <location>
        <begin position="41"/>
        <end position="336"/>
    </location>
</feature>
<feature type="signal peptide" evidence="8">
    <location>
        <begin position="1"/>
        <end position="25"/>
    </location>
</feature>
<evidence type="ECO:0000313" key="10">
    <source>
        <dbReference type="EMBL" id="CUN06546.1"/>
    </source>
</evidence>
<keyword evidence="3" id="KW-0645">Protease</keyword>
<dbReference type="EMBL" id="CYZL01000062">
    <property type="protein sequence ID" value="CUP22855.1"/>
    <property type="molecule type" value="Genomic_DNA"/>
</dbReference>
<reference evidence="16 17" key="2">
    <citation type="submission" date="2018-08" db="EMBL/GenBank/DDBJ databases">
        <title>A genome reference for cultivated species of the human gut microbiota.</title>
        <authorList>
            <person name="Zou Y."/>
            <person name="Xue W."/>
            <person name="Luo G."/>
        </authorList>
    </citation>
    <scope>NUCLEOTIDE SEQUENCE [LARGE SCALE GENOMIC DNA]</scope>
    <source>
        <strain evidence="13 16">AF45-14BH</strain>
        <strain evidence="12 17">AM48-23BH</strain>
    </source>
</reference>
<dbReference type="SUPFAM" id="SSF53187">
    <property type="entry name" value="Zn-dependent exopeptidases"/>
    <property type="match status" value="1"/>
</dbReference>
<dbReference type="EC" id="3.4.19.11" evidence="10"/>
<keyword evidence="6" id="KW-0482">Metalloprotease</keyword>
<evidence type="ECO:0000313" key="13">
    <source>
        <dbReference type="EMBL" id="RHK32826.1"/>
    </source>
</evidence>
<evidence type="ECO:0000259" key="9">
    <source>
        <dbReference type="PROSITE" id="PS52035"/>
    </source>
</evidence>
<reference evidence="14 15" key="1">
    <citation type="submission" date="2015-09" db="EMBL/GenBank/DDBJ databases">
        <authorList>
            <consortium name="Pathogen Informatics"/>
        </authorList>
    </citation>
    <scope>NUCLEOTIDE SEQUENCE [LARGE SCALE GENOMIC DNA]</scope>
    <source>
        <strain evidence="11 15">2789STDY5834835</strain>
        <strain evidence="10 14">2789STDY5834966</strain>
    </source>
</reference>
<dbReference type="InterPro" id="IPR000834">
    <property type="entry name" value="Peptidase_M14"/>
</dbReference>
<evidence type="ECO:0000256" key="1">
    <source>
        <dbReference type="ARBA" id="ARBA00001947"/>
    </source>
</evidence>
<comment type="cofactor">
    <cofactor evidence="1">
        <name>Zn(2+)</name>
        <dbReference type="ChEBI" id="CHEBI:29105"/>
    </cofactor>
</comment>